<reference evidence="9" key="2">
    <citation type="journal article" date="2021" name="PeerJ">
        <title>Extensive microbial diversity within the chicken gut microbiome revealed by metagenomics and culture.</title>
        <authorList>
            <person name="Gilroy R."/>
            <person name="Ravi A."/>
            <person name="Getino M."/>
            <person name="Pursley I."/>
            <person name="Horton D.L."/>
            <person name="Alikhan N.F."/>
            <person name="Baker D."/>
            <person name="Gharbi K."/>
            <person name="Hall N."/>
            <person name="Watson M."/>
            <person name="Adriaenssens E.M."/>
            <person name="Foster-Nyarko E."/>
            <person name="Jarju S."/>
            <person name="Secka A."/>
            <person name="Antonio M."/>
            <person name="Oren A."/>
            <person name="Chaudhuri R.R."/>
            <person name="La Ragione R."/>
            <person name="Hildebrand F."/>
            <person name="Pallen M.J."/>
        </authorList>
    </citation>
    <scope>NUCLEOTIDE SEQUENCE</scope>
    <source>
        <strain evidence="9">ChiHecec2B26-709</strain>
    </source>
</reference>
<dbReference type="InterPro" id="IPR005467">
    <property type="entry name" value="His_kinase_dom"/>
</dbReference>
<evidence type="ECO:0000256" key="2">
    <source>
        <dbReference type="ARBA" id="ARBA00012438"/>
    </source>
</evidence>
<dbReference type="SUPFAM" id="SSF55874">
    <property type="entry name" value="ATPase domain of HSP90 chaperone/DNA topoisomerase II/histidine kinase"/>
    <property type="match status" value="1"/>
</dbReference>
<dbReference type="Pfam" id="PF02518">
    <property type="entry name" value="HATPase_c"/>
    <property type="match status" value="1"/>
</dbReference>
<dbReference type="SMART" id="SM00387">
    <property type="entry name" value="HATPase_c"/>
    <property type="match status" value="1"/>
</dbReference>
<dbReference type="EC" id="2.7.13.3" evidence="2"/>
<dbReference type="SUPFAM" id="SSF55785">
    <property type="entry name" value="PYP-like sensor domain (PAS domain)"/>
    <property type="match status" value="1"/>
</dbReference>
<evidence type="ECO:0000256" key="5">
    <source>
        <dbReference type="ARBA" id="ARBA00022777"/>
    </source>
</evidence>
<evidence type="ECO:0000256" key="3">
    <source>
        <dbReference type="ARBA" id="ARBA00022679"/>
    </source>
</evidence>
<proteinExistence type="predicted"/>
<keyword evidence="4" id="KW-0547">Nucleotide-binding</keyword>
<dbReference type="EMBL" id="DVLC01000052">
    <property type="protein sequence ID" value="HIT46759.1"/>
    <property type="molecule type" value="Genomic_DNA"/>
</dbReference>
<feature type="domain" description="Histidine kinase" evidence="8">
    <location>
        <begin position="202"/>
        <end position="407"/>
    </location>
</feature>
<keyword evidence="7" id="KW-0902">Two-component regulatory system</keyword>
<evidence type="ECO:0000313" key="9">
    <source>
        <dbReference type="EMBL" id="HIT46759.1"/>
    </source>
</evidence>
<evidence type="ECO:0000256" key="7">
    <source>
        <dbReference type="ARBA" id="ARBA00023012"/>
    </source>
</evidence>
<evidence type="ECO:0000256" key="1">
    <source>
        <dbReference type="ARBA" id="ARBA00000085"/>
    </source>
</evidence>
<reference evidence="9" key="1">
    <citation type="submission" date="2020-10" db="EMBL/GenBank/DDBJ databases">
        <authorList>
            <person name="Gilroy R."/>
        </authorList>
    </citation>
    <scope>NUCLEOTIDE SEQUENCE</scope>
    <source>
        <strain evidence="9">ChiHecec2B26-709</strain>
    </source>
</reference>
<name>A0A9D1GN36_9BACT</name>
<evidence type="ECO:0000256" key="4">
    <source>
        <dbReference type="ARBA" id="ARBA00022741"/>
    </source>
</evidence>
<dbReference type="Gene3D" id="3.30.565.10">
    <property type="entry name" value="Histidine kinase-like ATPase, C-terminal domain"/>
    <property type="match status" value="1"/>
</dbReference>
<dbReference type="PANTHER" id="PTHR43065">
    <property type="entry name" value="SENSOR HISTIDINE KINASE"/>
    <property type="match status" value="1"/>
</dbReference>
<accession>A0A9D1GN36</accession>
<dbReference type="PRINTS" id="PR00344">
    <property type="entry name" value="BCTRLSENSOR"/>
</dbReference>
<dbReference type="InterPro" id="IPR003594">
    <property type="entry name" value="HATPase_dom"/>
</dbReference>
<dbReference type="GO" id="GO:0004673">
    <property type="term" value="F:protein histidine kinase activity"/>
    <property type="evidence" value="ECO:0007669"/>
    <property type="project" value="UniProtKB-EC"/>
</dbReference>
<dbReference type="InterPro" id="IPR036890">
    <property type="entry name" value="HATPase_C_sf"/>
</dbReference>
<keyword evidence="3" id="KW-0808">Transferase</keyword>
<dbReference type="PROSITE" id="PS50109">
    <property type="entry name" value="HIS_KIN"/>
    <property type="match status" value="1"/>
</dbReference>
<dbReference type="PANTHER" id="PTHR43065:SF46">
    <property type="entry name" value="C4-DICARBOXYLATE TRANSPORT SENSOR PROTEIN DCTB"/>
    <property type="match status" value="1"/>
</dbReference>
<dbReference type="Gene3D" id="3.30.450.20">
    <property type="entry name" value="PAS domain"/>
    <property type="match status" value="1"/>
</dbReference>
<dbReference type="InterPro" id="IPR004358">
    <property type="entry name" value="Sig_transdc_His_kin-like_C"/>
</dbReference>
<evidence type="ECO:0000313" key="10">
    <source>
        <dbReference type="Proteomes" id="UP000886881"/>
    </source>
</evidence>
<dbReference type="InterPro" id="IPR035965">
    <property type="entry name" value="PAS-like_dom_sf"/>
</dbReference>
<protein>
    <recommendedName>
        <fullName evidence="2">histidine kinase</fullName>
        <ecNumber evidence="2">2.7.13.3</ecNumber>
    </recommendedName>
</protein>
<keyword evidence="6 9" id="KW-0067">ATP-binding</keyword>
<dbReference type="GO" id="GO:0005524">
    <property type="term" value="F:ATP binding"/>
    <property type="evidence" value="ECO:0007669"/>
    <property type="project" value="UniProtKB-KW"/>
</dbReference>
<keyword evidence="5" id="KW-0418">Kinase</keyword>
<dbReference type="GO" id="GO:0000160">
    <property type="term" value="P:phosphorelay signal transduction system"/>
    <property type="evidence" value="ECO:0007669"/>
    <property type="project" value="UniProtKB-KW"/>
</dbReference>
<comment type="caution">
    <text evidence="9">The sequence shown here is derived from an EMBL/GenBank/DDBJ whole genome shotgun (WGS) entry which is preliminary data.</text>
</comment>
<gene>
    <name evidence="9" type="ORF">IAC35_02755</name>
</gene>
<dbReference type="Proteomes" id="UP000886881">
    <property type="component" value="Unassembled WGS sequence"/>
</dbReference>
<dbReference type="AlphaFoldDB" id="A0A9D1GN36"/>
<evidence type="ECO:0000256" key="6">
    <source>
        <dbReference type="ARBA" id="ARBA00022840"/>
    </source>
</evidence>
<evidence type="ECO:0000259" key="8">
    <source>
        <dbReference type="PROSITE" id="PS50109"/>
    </source>
</evidence>
<organism evidence="9 10">
    <name type="scientific">Candidatus Cryptobacteroides merdipullorum</name>
    <dbReference type="NCBI Taxonomy" id="2840771"/>
    <lineage>
        <taxon>Bacteria</taxon>
        <taxon>Pseudomonadati</taxon>
        <taxon>Bacteroidota</taxon>
        <taxon>Bacteroidia</taxon>
        <taxon>Bacteroidales</taxon>
        <taxon>Candidatus Cryptobacteroides</taxon>
    </lineage>
</organism>
<comment type="catalytic activity">
    <reaction evidence="1">
        <text>ATP + protein L-histidine = ADP + protein N-phospho-L-histidine.</text>
        <dbReference type="EC" id="2.7.13.3"/>
    </reaction>
</comment>
<sequence>MTMELPTVILLVAAAVVVTAVVTGLHYTARSRRKVSYMLDALEDNEVNFRFKETGSLDSRFNRTLNRMKEIFEKEKLQLLEQEKYFGAMLDKAGTGIVAVDSPDGHVALANAAALRILGLSSLVNLKQLTRISPELSEAFFQACGGADAKVTFTNDMSLRSIALKSSPATIGGREIVIISFNDISSQQSEIEAESWTKLIRVLIHEIMNTVTPVVSLSDSLVKYADRLPREELREGLETIKSSSQGLLKFVESYRRLMHVPEPVRKVVWFKDIMARVMQLTEIQTGVKGVTVSYTELNDDIILYADGDQISQILVNLVRNAVQAGASSIRVTAAISDDGITTVDVANDGRPIPAERREEIFVPFFTTKSDGSGIGLSLSRQIMRLHNGSLTLTRSDEHETVFTLKFR</sequence>